<protein>
    <submittedName>
        <fullName evidence="2">Uncharacterized protein</fullName>
    </submittedName>
</protein>
<comment type="caution">
    <text evidence="2">The sequence shown here is derived from an EMBL/GenBank/DDBJ whole genome shotgun (WGS) entry which is preliminary data.</text>
</comment>
<keyword evidence="3" id="KW-1185">Reference proteome</keyword>
<feature type="compositionally biased region" description="Basic and acidic residues" evidence="1">
    <location>
        <begin position="113"/>
        <end position="127"/>
    </location>
</feature>
<dbReference type="AlphaFoldDB" id="A0A135S4G3"/>
<feature type="region of interest" description="Disordered" evidence="1">
    <location>
        <begin position="77"/>
        <end position="160"/>
    </location>
</feature>
<evidence type="ECO:0000256" key="1">
    <source>
        <dbReference type="SAM" id="MobiDB-lite"/>
    </source>
</evidence>
<feature type="compositionally biased region" description="Polar residues" evidence="1">
    <location>
        <begin position="145"/>
        <end position="154"/>
    </location>
</feature>
<dbReference type="EMBL" id="JFBX01000698">
    <property type="protein sequence ID" value="KXH30815.1"/>
    <property type="molecule type" value="Genomic_DNA"/>
</dbReference>
<feature type="compositionally biased region" description="Basic and acidic residues" evidence="1">
    <location>
        <begin position="81"/>
        <end position="103"/>
    </location>
</feature>
<evidence type="ECO:0000313" key="3">
    <source>
        <dbReference type="Proteomes" id="UP000070328"/>
    </source>
</evidence>
<reference evidence="2 3" key="1">
    <citation type="submission" date="2014-02" db="EMBL/GenBank/DDBJ databases">
        <title>The genome sequence of Colletotrichum simmondsii CBS122122.</title>
        <authorList>
            <person name="Baroncelli R."/>
            <person name="Thon M.R."/>
        </authorList>
    </citation>
    <scope>NUCLEOTIDE SEQUENCE [LARGE SCALE GENOMIC DNA]</scope>
    <source>
        <strain evidence="2 3">CBS122122</strain>
    </source>
</reference>
<feature type="region of interest" description="Disordered" evidence="1">
    <location>
        <begin position="222"/>
        <end position="248"/>
    </location>
</feature>
<proteinExistence type="predicted"/>
<dbReference type="Proteomes" id="UP000070328">
    <property type="component" value="Unassembled WGS sequence"/>
</dbReference>
<gene>
    <name evidence="2" type="ORF">CSIM01_01409</name>
</gene>
<evidence type="ECO:0000313" key="2">
    <source>
        <dbReference type="EMBL" id="KXH30815.1"/>
    </source>
</evidence>
<organism evidence="2 3">
    <name type="scientific">Colletotrichum simmondsii</name>
    <dbReference type="NCBI Taxonomy" id="703756"/>
    <lineage>
        <taxon>Eukaryota</taxon>
        <taxon>Fungi</taxon>
        <taxon>Dikarya</taxon>
        <taxon>Ascomycota</taxon>
        <taxon>Pezizomycotina</taxon>
        <taxon>Sordariomycetes</taxon>
        <taxon>Hypocreomycetidae</taxon>
        <taxon>Glomerellales</taxon>
        <taxon>Glomerellaceae</taxon>
        <taxon>Colletotrichum</taxon>
        <taxon>Colletotrichum acutatum species complex</taxon>
    </lineage>
</organism>
<name>A0A135S4G3_9PEZI</name>
<accession>A0A135S4G3</accession>
<sequence length="248" mass="28009">MWEEQLSGDAEDIAARRCIASSSSTSKLQPSHQDTARGETAHRRLFVFLTATRSTAFGSWQDCREKAWQAIDIRKARRKEKMRETGRPGRDEGDGDRVGEREGLQSTVNPVEGLKRDKGVSFCDRSETASAPAQPLAQPPRPRWTCSSLDPNSASHDHESAASGWDFDTLYKIVVSHYQKPNNFSVWRTEYRGSHSAAMCHCQRLDMANDPRNGENATLRYRMRTRRESDEIKDMATTGQKSEDEKAA</sequence>